<dbReference type="SUPFAM" id="SSF53448">
    <property type="entry name" value="Nucleotide-diphospho-sugar transferases"/>
    <property type="match status" value="1"/>
</dbReference>
<proteinExistence type="predicted"/>
<dbReference type="AlphaFoldDB" id="A0A383BHM8"/>
<dbReference type="PANTHER" id="PTHR22916:SF3">
    <property type="entry name" value="UDP-GLCNAC:BETAGAL BETA-1,3-N-ACETYLGLUCOSAMINYLTRANSFERASE-LIKE PROTEIN 1"/>
    <property type="match status" value="1"/>
</dbReference>
<protein>
    <recommendedName>
        <fullName evidence="1">Glycosyltransferase 2-like domain-containing protein</fullName>
    </recommendedName>
</protein>
<evidence type="ECO:0000259" key="1">
    <source>
        <dbReference type="Pfam" id="PF00535"/>
    </source>
</evidence>
<dbReference type="InterPro" id="IPR001173">
    <property type="entry name" value="Glyco_trans_2-like"/>
</dbReference>
<dbReference type="CDD" id="cd00761">
    <property type="entry name" value="Glyco_tranf_GTA_type"/>
    <property type="match status" value="1"/>
</dbReference>
<organism evidence="2">
    <name type="scientific">marine metagenome</name>
    <dbReference type="NCBI Taxonomy" id="408172"/>
    <lineage>
        <taxon>unclassified sequences</taxon>
        <taxon>metagenomes</taxon>
        <taxon>ecological metagenomes</taxon>
    </lineage>
</organism>
<feature type="non-terminal residue" evidence="2">
    <location>
        <position position="223"/>
    </location>
</feature>
<evidence type="ECO:0000313" key="2">
    <source>
        <dbReference type="EMBL" id="SVE18948.1"/>
    </source>
</evidence>
<name>A0A383BHM8_9ZZZZ</name>
<dbReference type="InterPro" id="IPR029044">
    <property type="entry name" value="Nucleotide-diphossugar_trans"/>
</dbReference>
<feature type="domain" description="Glycosyltransferase 2-like" evidence="1">
    <location>
        <begin position="5"/>
        <end position="137"/>
    </location>
</feature>
<sequence length="223" mass="25871">MSLISIIIPYFKKKEFFEKTIHSVLKQTYSNFEIFIVYDDGSKDDLDFVKQISGLDSRINLIINNQNLGAGLSRNKGIEHSKGEYIAFIDADDLWHKDKLLMQIKFMQSNNLDITHTSYDIINEKGDKISSRKAQTLTFDKLLKSCDIGLSTVILKKNLLNDDILFPELKTKEDYVLWLKITREGQKIVALDKTLSKWRKCKISLSSSTIRKLIDGYNVYRKY</sequence>
<dbReference type="Pfam" id="PF00535">
    <property type="entry name" value="Glycos_transf_2"/>
    <property type="match status" value="1"/>
</dbReference>
<dbReference type="EMBL" id="UINC01200180">
    <property type="protein sequence ID" value="SVE18948.1"/>
    <property type="molecule type" value="Genomic_DNA"/>
</dbReference>
<dbReference type="Gene3D" id="3.90.550.10">
    <property type="entry name" value="Spore Coat Polysaccharide Biosynthesis Protein SpsA, Chain A"/>
    <property type="match status" value="1"/>
</dbReference>
<dbReference type="GO" id="GO:0016758">
    <property type="term" value="F:hexosyltransferase activity"/>
    <property type="evidence" value="ECO:0007669"/>
    <property type="project" value="UniProtKB-ARBA"/>
</dbReference>
<dbReference type="PANTHER" id="PTHR22916">
    <property type="entry name" value="GLYCOSYLTRANSFERASE"/>
    <property type="match status" value="1"/>
</dbReference>
<reference evidence="2" key="1">
    <citation type="submission" date="2018-05" db="EMBL/GenBank/DDBJ databases">
        <authorList>
            <person name="Lanie J.A."/>
            <person name="Ng W.-L."/>
            <person name="Kazmierczak K.M."/>
            <person name="Andrzejewski T.M."/>
            <person name="Davidsen T.M."/>
            <person name="Wayne K.J."/>
            <person name="Tettelin H."/>
            <person name="Glass J.I."/>
            <person name="Rusch D."/>
            <person name="Podicherti R."/>
            <person name="Tsui H.-C.T."/>
            <person name="Winkler M.E."/>
        </authorList>
    </citation>
    <scope>NUCLEOTIDE SEQUENCE</scope>
</reference>
<accession>A0A383BHM8</accession>
<gene>
    <name evidence="2" type="ORF">METZ01_LOCUS471802</name>
</gene>